<dbReference type="Proteomes" id="UP000184263">
    <property type="component" value="Unassembled WGS sequence"/>
</dbReference>
<protein>
    <submittedName>
        <fullName evidence="1">Uncharacterized protein</fullName>
    </submittedName>
</protein>
<organism evidence="1 2">
    <name type="scientific">Selenomonas ruminantium</name>
    <dbReference type="NCBI Taxonomy" id="971"/>
    <lineage>
        <taxon>Bacteria</taxon>
        <taxon>Bacillati</taxon>
        <taxon>Bacillota</taxon>
        <taxon>Negativicutes</taxon>
        <taxon>Selenomonadales</taxon>
        <taxon>Selenomonadaceae</taxon>
        <taxon>Selenomonas</taxon>
    </lineage>
</organism>
<proteinExistence type="predicted"/>
<accession>A0A1M6X3L4</accession>
<dbReference type="AlphaFoldDB" id="A0A1M6X3L4"/>
<gene>
    <name evidence="1" type="ORF">SAMN05216582_13116</name>
</gene>
<reference evidence="1 2" key="1">
    <citation type="submission" date="2016-11" db="EMBL/GenBank/DDBJ databases">
        <authorList>
            <person name="Jaros S."/>
            <person name="Januszkiewicz K."/>
            <person name="Wedrychowicz H."/>
        </authorList>
    </citation>
    <scope>NUCLEOTIDE SEQUENCE [LARGE SCALE GENOMIC DNA]</scope>
    <source>
        <strain evidence="1 2">HD4</strain>
    </source>
</reference>
<dbReference type="RefSeq" id="WP_073092202.1">
    <property type="nucleotide sequence ID" value="NZ_FRBC01000031.1"/>
</dbReference>
<dbReference type="OrthoDB" id="1665626at2"/>
<evidence type="ECO:0000313" key="2">
    <source>
        <dbReference type="Proteomes" id="UP000184263"/>
    </source>
</evidence>
<dbReference type="EMBL" id="FRBC01000031">
    <property type="protein sequence ID" value="SHL00587.1"/>
    <property type="molecule type" value="Genomic_DNA"/>
</dbReference>
<sequence>MSEKVKKIMMRVAGVLLVLLIVYGGYFMLTKKSEPEIVRVPADISTKEVKKYFPMESEATVKDITHQMERAKEKQAPQYHYYTITQKEADAKAKEYAKAQKADKVVKESREVVIKDDAGNKTSVIENDYYAINMERKHRIKTGVAVVDDDTYIKVAYQNQDVEYEVYHSPQTGKTGVGVEVTIAKW</sequence>
<name>A0A1M6X3L4_SELRU</name>
<evidence type="ECO:0000313" key="1">
    <source>
        <dbReference type="EMBL" id="SHL00587.1"/>
    </source>
</evidence>